<dbReference type="Proteomes" id="UP001596112">
    <property type="component" value="Unassembled WGS sequence"/>
</dbReference>
<evidence type="ECO:0000256" key="1">
    <source>
        <dbReference type="SAM" id="Phobius"/>
    </source>
</evidence>
<evidence type="ECO:0000313" key="2">
    <source>
        <dbReference type="EMBL" id="MFC5809967.1"/>
    </source>
</evidence>
<gene>
    <name evidence="2" type="ORF">ACFQGO_21080</name>
</gene>
<keyword evidence="3" id="KW-1185">Reference proteome</keyword>
<keyword evidence="1" id="KW-0812">Transmembrane</keyword>
<dbReference type="EMBL" id="JBHSNZ010000014">
    <property type="protein sequence ID" value="MFC5809967.1"/>
    <property type="molecule type" value="Genomic_DNA"/>
</dbReference>
<evidence type="ECO:0000313" key="3">
    <source>
        <dbReference type="Proteomes" id="UP001596112"/>
    </source>
</evidence>
<keyword evidence="1" id="KW-1133">Transmembrane helix</keyword>
<comment type="caution">
    <text evidence="2">The sequence shown here is derived from an EMBL/GenBank/DDBJ whole genome shotgun (WGS) entry which is preliminary data.</text>
</comment>
<feature type="transmembrane region" description="Helical" evidence="1">
    <location>
        <begin position="14"/>
        <end position="34"/>
    </location>
</feature>
<feature type="transmembrane region" description="Helical" evidence="1">
    <location>
        <begin position="184"/>
        <end position="207"/>
    </location>
</feature>
<sequence>MGVQGWDPVGAADAMSSFSGLLAGFVFSAVVIVIGQRREEADALASARALKLMLPGFVGLAMASYLRAVMAGEGVCFRASTEEVFSGGVLCVEAVLVLVGITWLIPAYGRTEHDELKIFRWTIQIVAQFCSLQGFLSADNFERSLGAQNIWMAAAIWTFAALSAIGILYYWMHPLGSFSDDARVSITARASLLTVATFTIFGGAIVSTPESIWSGEVDAWPVFLIGQAIPTISAAVIIFSLGALPRAASEPDTPSVGASADGDH</sequence>
<organism evidence="2 3">
    <name type="scientific">Streptomyces heilongjiangensis</name>
    <dbReference type="NCBI Taxonomy" id="945052"/>
    <lineage>
        <taxon>Bacteria</taxon>
        <taxon>Bacillati</taxon>
        <taxon>Actinomycetota</taxon>
        <taxon>Actinomycetes</taxon>
        <taxon>Kitasatosporales</taxon>
        <taxon>Streptomycetaceae</taxon>
        <taxon>Streptomyces</taxon>
    </lineage>
</organism>
<feature type="transmembrane region" description="Helical" evidence="1">
    <location>
        <begin position="84"/>
        <end position="106"/>
    </location>
</feature>
<reference evidence="3" key="1">
    <citation type="journal article" date="2019" name="Int. J. Syst. Evol. Microbiol.">
        <title>The Global Catalogue of Microorganisms (GCM) 10K type strain sequencing project: providing services to taxonomists for standard genome sequencing and annotation.</title>
        <authorList>
            <consortium name="The Broad Institute Genomics Platform"/>
            <consortium name="The Broad Institute Genome Sequencing Center for Infectious Disease"/>
            <person name="Wu L."/>
            <person name="Ma J."/>
        </authorList>
    </citation>
    <scope>NUCLEOTIDE SEQUENCE [LARGE SCALE GENOMIC DNA]</scope>
    <source>
        <strain evidence="3">JCM 9918</strain>
    </source>
</reference>
<feature type="transmembrane region" description="Helical" evidence="1">
    <location>
        <begin position="150"/>
        <end position="172"/>
    </location>
</feature>
<proteinExistence type="predicted"/>
<keyword evidence="1" id="KW-0472">Membrane</keyword>
<feature type="transmembrane region" description="Helical" evidence="1">
    <location>
        <begin position="118"/>
        <end position="138"/>
    </location>
</feature>
<accession>A0ABW1B9Y8</accession>
<feature type="transmembrane region" description="Helical" evidence="1">
    <location>
        <begin position="219"/>
        <end position="244"/>
    </location>
</feature>
<dbReference type="RefSeq" id="WP_272168456.1">
    <property type="nucleotide sequence ID" value="NZ_JAQOSL010000003.1"/>
</dbReference>
<name>A0ABW1B9Y8_9ACTN</name>
<feature type="transmembrane region" description="Helical" evidence="1">
    <location>
        <begin position="54"/>
        <end position="72"/>
    </location>
</feature>
<protein>
    <submittedName>
        <fullName evidence="2">Uncharacterized protein</fullName>
    </submittedName>
</protein>